<dbReference type="Gene3D" id="1.10.506.10">
    <property type="entry name" value="GTPase Activation - p120gap, domain 1"/>
    <property type="match status" value="1"/>
</dbReference>
<evidence type="ECO:0000259" key="4">
    <source>
        <dbReference type="PROSITE" id="PS50018"/>
    </source>
</evidence>
<evidence type="ECO:0000256" key="2">
    <source>
        <dbReference type="ARBA" id="ARBA00022737"/>
    </source>
</evidence>
<reference evidence="6" key="2">
    <citation type="submission" date="2011-02" db="EMBL/GenBank/DDBJ databases">
        <authorList>
            <person name="MacLean D."/>
        </authorList>
    </citation>
    <scope>NUCLEOTIDE SEQUENCE</scope>
</reference>
<feature type="domain" description="BTB" evidence="5">
    <location>
        <begin position="195"/>
        <end position="246"/>
    </location>
</feature>
<dbReference type="PANTHER" id="PTHR46376">
    <property type="entry name" value="LEUCINE-ZIPPER-LIKE TRANSCRIPTIONAL REGULATOR 1"/>
    <property type="match status" value="1"/>
</dbReference>
<dbReference type="SMART" id="SM00225">
    <property type="entry name" value="BTB"/>
    <property type="match status" value="1"/>
</dbReference>
<dbReference type="SUPFAM" id="SSF54695">
    <property type="entry name" value="POZ domain"/>
    <property type="match status" value="1"/>
</dbReference>
<dbReference type="InterPro" id="IPR051568">
    <property type="entry name" value="LZTR1/Attractin"/>
</dbReference>
<dbReference type="AlphaFoldDB" id="F0W290"/>
<dbReference type="SUPFAM" id="SSF48350">
    <property type="entry name" value="GTPase activation domain, GAP"/>
    <property type="match status" value="1"/>
</dbReference>
<evidence type="ECO:0000256" key="1">
    <source>
        <dbReference type="ARBA" id="ARBA00022441"/>
    </source>
</evidence>
<dbReference type="Pfam" id="PF00616">
    <property type="entry name" value="RasGAP"/>
    <property type="match status" value="1"/>
</dbReference>
<evidence type="ECO:0000256" key="3">
    <source>
        <dbReference type="SAM" id="MobiDB-lite"/>
    </source>
</evidence>
<dbReference type="PANTHER" id="PTHR46376:SF1">
    <property type="entry name" value="LEUCINE-ZIPPER-LIKE TRANSCRIPTIONAL REGULATOR 1"/>
    <property type="match status" value="1"/>
</dbReference>
<dbReference type="CDD" id="cd04519">
    <property type="entry name" value="RasGAP"/>
    <property type="match status" value="1"/>
</dbReference>
<keyword evidence="2" id="KW-0677">Repeat</keyword>
<dbReference type="Pfam" id="PF24681">
    <property type="entry name" value="Kelch_KLHDC2_KLHL20_DRC7"/>
    <property type="match status" value="1"/>
</dbReference>
<sequence length="572" mass="64857">MPGRTGNTRIDFYELHLGDYRWKPVLSSGQTPDGRYGHAGSVYRSKFLIFGGNNGSYPINEFKEFHIDEEMPVEIPATTLTEDLRGLVENETVSDITFIGSYRWRPILCSGEKPARRQLHAGSVYRSRFLMFGGRHGLNLLNDFKKLQFEDESWFETPPTTISTTIIEDLRALVDNETLSDISFIGYLKGCNVSTLLCIRCPYFNAMLTGAMVESRSREIIIQDTRRPIFLLLLEYLYCDTIEVPSEDAMELLVAAGKFGVDSLKRMCEIKVLSDSALPRLPGLEDAVQTELINIRGKHQLFLRSTSSLSTLIRDFAYRVGHSYFKNGISHIFDDAGFYRERANCVQKEENKIQVILEYVESVIHKLVHTAEFGPPSLRACTHYILKKYVNEFGESKHALPIAVGNVLILRIICPALIKPEILGFQPHTRHSLPIGIQIARVLQQTLNRSLLDETTSNYKELNEFVASFGPMLREYLCAFSYANKAATEIQRSNHHGISSDSENGPKSTIEKQSNAASEATKKSLDHYSGIFRPFTQDKEKVAKHNKRSQLWSKIVCTTIRESCKSRDQATK</sequence>
<dbReference type="SUPFAM" id="SSF117281">
    <property type="entry name" value="Kelch motif"/>
    <property type="match status" value="1"/>
</dbReference>
<dbReference type="GO" id="GO:0005794">
    <property type="term" value="C:Golgi apparatus"/>
    <property type="evidence" value="ECO:0007669"/>
    <property type="project" value="TreeGrafter"/>
</dbReference>
<dbReference type="InterPro" id="IPR011333">
    <property type="entry name" value="SKP1/BTB/POZ_sf"/>
</dbReference>
<evidence type="ECO:0000259" key="5">
    <source>
        <dbReference type="PROSITE" id="PS50097"/>
    </source>
</evidence>
<name>F0W290_9STRA</name>
<feature type="region of interest" description="Disordered" evidence="3">
    <location>
        <begin position="493"/>
        <end position="519"/>
    </location>
</feature>
<dbReference type="InterPro" id="IPR008936">
    <property type="entry name" value="Rho_GTPase_activation_prot"/>
</dbReference>
<organism evidence="6">
    <name type="scientific">Albugo laibachii Nc14</name>
    <dbReference type="NCBI Taxonomy" id="890382"/>
    <lineage>
        <taxon>Eukaryota</taxon>
        <taxon>Sar</taxon>
        <taxon>Stramenopiles</taxon>
        <taxon>Oomycota</taxon>
        <taxon>Peronosporomycetes</taxon>
        <taxon>Albuginales</taxon>
        <taxon>Albuginaceae</taxon>
        <taxon>Albugo</taxon>
    </lineage>
</organism>
<protein>
    <submittedName>
        <fullName evidence="6">Uncharacterized protein AlNc14C9G1149</fullName>
    </submittedName>
</protein>
<reference evidence="6" key="1">
    <citation type="journal article" date="2011" name="PLoS Biol.">
        <title>Gene gain and loss during evolution of obligate parasitism in the white rust pathogen of Arabidopsis thaliana.</title>
        <authorList>
            <person name="Kemen E."/>
            <person name="Gardiner A."/>
            <person name="Schultz-Larsen T."/>
            <person name="Kemen A.C."/>
            <person name="Balmuth A.L."/>
            <person name="Robert-Seilaniantz A."/>
            <person name="Bailey K."/>
            <person name="Holub E."/>
            <person name="Studholme D.J."/>
            <person name="Maclean D."/>
            <person name="Jones J.D."/>
        </authorList>
    </citation>
    <scope>NUCLEOTIDE SEQUENCE</scope>
</reference>
<proteinExistence type="predicted"/>
<dbReference type="EMBL" id="FR824054">
    <property type="protein sequence ID" value="CCA15175.1"/>
    <property type="molecule type" value="Genomic_DNA"/>
</dbReference>
<dbReference type="Pfam" id="PF00651">
    <property type="entry name" value="BTB"/>
    <property type="match status" value="1"/>
</dbReference>
<feature type="compositionally biased region" description="Polar residues" evidence="3">
    <location>
        <begin position="496"/>
        <end position="518"/>
    </location>
</feature>
<dbReference type="PROSITE" id="PS50018">
    <property type="entry name" value="RAS_GTPASE_ACTIV_2"/>
    <property type="match status" value="1"/>
</dbReference>
<gene>
    <name evidence="6" type="primary">AlNc14C9G1149</name>
    <name evidence="6" type="ORF">ALNC14_013180</name>
</gene>
<dbReference type="Gene3D" id="3.30.710.10">
    <property type="entry name" value="Potassium Channel Kv1.1, Chain A"/>
    <property type="match status" value="1"/>
</dbReference>
<keyword evidence="1" id="KW-0880">Kelch repeat</keyword>
<dbReference type="InterPro" id="IPR015915">
    <property type="entry name" value="Kelch-typ_b-propeller"/>
</dbReference>
<dbReference type="Gene3D" id="2.120.10.80">
    <property type="entry name" value="Kelch-type beta propeller"/>
    <property type="match status" value="1"/>
</dbReference>
<feature type="domain" description="Ras-GAP" evidence="4">
    <location>
        <begin position="349"/>
        <end position="448"/>
    </location>
</feature>
<dbReference type="InterPro" id="IPR000210">
    <property type="entry name" value="BTB/POZ_dom"/>
</dbReference>
<accession>F0W290</accession>
<dbReference type="HOGENOM" id="CLU_547932_0_0_1"/>
<dbReference type="InterPro" id="IPR001936">
    <property type="entry name" value="RasGAP_dom"/>
</dbReference>
<evidence type="ECO:0000313" key="6">
    <source>
        <dbReference type="EMBL" id="CCA15175.1"/>
    </source>
</evidence>
<dbReference type="PROSITE" id="PS50097">
    <property type="entry name" value="BTB"/>
    <property type="match status" value="1"/>
</dbReference>